<reference evidence="1" key="2">
    <citation type="submission" date="2021-02" db="EMBL/GenBank/DDBJ databases">
        <authorList>
            <person name="Kimball J.A."/>
            <person name="Haas M.W."/>
            <person name="Macchietto M."/>
            <person name="Kono T."/>
            <person name="Duquette J."/>
            <person name="Shao M."/>
        </authorList>
    </citation>
    <scope>NUCLEOTIDE SEQUENCE</scope>
    <source>
        <tissue evidence="1">Fresh leaf tissue</tissue>
    </source>
</reference>
<evidence type="ECO:0000313" key="2">
    <source>
        <dbReference type="Proteomes" id="UP000729402"/>
    </source>
</evidence>
<dbReference type="EMBL" id="JAAALK010000283">
    <property type="protein sequence ID" value="KAG8076923.1"/>
    <property type="molecule type" value="Genomic_DNA"/>
</dbReference>
<accession>A0A8J5W3V3</accession>
<name>A0A8J5W3V3_ZIZPA</name>
<dbReference type="Proteomes" id="UP000729402">
    <property type="component" value="Unassembled WGS sequence"/>
</dbReference>
<protein>
    <submittedName>
        <fullName evidence="1">Uncharacterized protein</fullName>
    </submittedName>
</protein>
<proteinExistence type="predicted"/>
<reference evidence="1" key="1">
    <citation type="journal article" date="2021" name="bioRxiv">
        <title>Whole Genome Assembly and Annotation of Northern Wild Rice, Zizania palustris L., Supports a Whole Genome Duplication in the Zizania Genus.</title>
        <authorList>
            <person name="Haas M."/>
            <person name="Kono T."/>
            <person name="Macchietto M."/>
            <person name="Millas R."/>
            <person name="McGilp L."/>
            <person name="Shao M."/>
            <person name="Duquette J."/>
            <person name="Hirsch C.N."/>
            <person name="Kimball J."/>
        </authorList>
    </citation>
    <scope>NUCLEOTIDE SEQUENCE</scope>
    <source>
        <tissue evidence="1">Fresh leaf tissue</tissue>
    </source>
</reference>
<dbReference type="AlphaFoldDB" id="A0A8J5W3V3"/>
<organism evidence="1 2">
    <name type="scientific">Zizania palustris</name>
    <name type="common">Northern wild rice</name>
    <dbReference type="NCBI Taxonomy" id="103762"/>
    <lineage>
        <taxon>Eukaryota</taxon>
        <taxon>Viridiplantae</taxon>
        <taxon>Streptophyta</taxon>
        <taxon>Embryophyta</taxon>
        <taxon>Tracheophyta</taxon>
        <taxon>Spermatophyta</taxon>
        <taxon>Magnoliopsida</taxon>
        <taxon>Liliopsida</taxon>
        <taxon>Poales</taxon>
        <taxon>Poaceae</taxon>
        <taxon>BOP clade</taxon>
        <taxon>Oryzoideae</taxon>
        <taxon>Oryzeae</taxon>
        <taxon>Zizaniinae</taxon>
        <taxon>Zizania</taxon>
    </lineage>
</organism>
<gene>
    <name evidence="1" type="ORF">GUJ93_ZPchr0006g45231</name>
</gene>
<comment type="caution">
    <text evidence="1">The sequence shown here is derived from an EMBL/GenBank/DDBJ whole genome shotgun (WGS) entry which is preliminary data.</text>
</comment>
<evidence type="ECO:0000313" key="1">
    <source>
        <dbReference type="EMBL" id="KAG8076923.1"/>
    </source>
</evidence>
<keyword evidence="2" id="KW-1185">Reference proteome</keyword>
<sequence>MATARFDAVQSRGKILVAAGDFDRSTVGPAHAFNHHELQSLCIACICSVAVLSWEKRTGDMENNAAARIIIFKEQCCGDAD</sequence>